<dbReference type="PANTHER" id="PTHR11360:SF309">
    <property type="entry name" value="MONOCARBOXYLATE TRANSPORTER 7-LIKE PROTEIN"/>
    <property type="match status" value="1"/>
</dbReference>
<dbReference type="InterPro" id="IPR036259">
    <property type="entry name" value="MFS_trans_sf"/>
</dbReference>
<keyword evidence="2" id="KW-1133">Transmembrane helix</keyword>
<keyword evidence="2" id="KW-0472">Membrane</keyword>
<feature type="region of interest" description="Disordered" evidence="1">
    <location>
        <begin position="244"/>
        <end position="372"/>
    </location>
</feature>
<feature type="transmembrane region" description="Helical" evidence="2">
    <location>
        <begin position="184"/>
        <end position="205"/>
    </location>
</feature>
<feature type="transmembrane region" description="Helical" evidence="2">
    <location>
        <begin position="461"/>
        <end position="481"/>
    </location>
</feature>
<dbReference type="Pfam" id="PF07690">
    <property type="entry name" value="MFS_1"/>
    <property type="match status" value="2"/>
</dbReference>
<dbReference type="Gene3D" id="1.20.1250.20">
    <property type="entry name" value="MFS general substrate transporter like domains"/>
    <property type="match status" value="2"/>
</dbReference>
<feature type="transmembrane region" description="Helical" evidence="2">
    <location>
        <begin position="395"/>
        <end position="420"/>
    </location>
</feature>
<dbReference type="PROSITE" id="PS51257">
    <property type="entry name" value="PROKAR_LIPOPROTEIN"/>
    <property type="match status" value="1"/>
</dbReference>
<dbReference type="PANTHER" id="PTHR11360">
    <property type="entry name" value="MONOCARBOXYLATE TRANSPORTER"/>
    <property type="match status" value="1"/>
</dbReference>
<feature type="compositionally biased region" description="Low complexity" evidence="1">
    <location>
        <begin position="281"/>
        <end position="293"/>
    </location>
</feature>
<feature type="transmembrane region" description="Helical" evidence="2">
    <location>
        <begin position="432"/>
        <end position="454"/>
    </location>
</feature>
<accession>A0AAE1P1F5</accession>
<keyword evidence="4" id="KW-1185">Reference proteome</keyword>
<dbReference type="InterPro" id="IPR050327">
    <property type="entry name" value="Proton-linked_MCT"/>
</dbReference>
<feature type="compositionally biased region" description="Polar residues" evidence="1">
    <location>
        <begin position="294"/>
        <end position="326"/>
    </location>
</feature>
<feature type="compositionally biased region" description="Low complexity" evidence="1">
    <location>
        <begin position="244"/>
        <end position="260"/>
    </location>
</feature>
<organism evidence="3 4">
    <name type="scientific">Petrolisthes manimaculis</name>
    <dbReference type="NCBI Taxonomy" id="1843537"/>
    <lineage>
        <taxon>Eukaryota</taxon>
        <taxon>Metazoa</taxon>
        <taxon>Ecdysozoa</taxon>
        <taxon>Arthropoda</taxon>
        <taxon>Crustacea</taxon>
        <taxon>Multicrustacea</taxon>
        <taxon>Malacostraca</taxon>
        <taxon>Eumalacostraca</taxon>
        <taxon>Eucarida</taxon>
        <taxon>Decapoda</taxon>
        <taxon>Pleocyemata</taxon>
        <taxon>Anomura</taxon>
        <taxon>Galatheoidea</taxon>
        <taxon>Porcellanidae</taxon>
        <taxon>Petrolisthes</taxon>
    </lineage>
</organism>
<evidence type="ECO:0000256" key="1">
    <source>
        <dbReference type="SAM" id="MobiDB-lite"/>
    </source>
</evidence>
<proteinExistence type="predicted"/>
<evidence type="ECO:0000256" key="2">
    <source>
        <dbReference type="SAM" id="Phobius"/>
    </source>
</evidence>
<sequence length="642" mass="71397">MKKEEYKDEEEEYKEYDYVAPDGGWAWIVTLACFVLNTFSCIPYTCFGIVFSQHLISLGTSSILASTVFNSSMVLSGIMGFLACPLVTEFGYRKVGFVTFLVFSLGFLMSSQATSASFLIFSYSILVGAVAEIPINISYAIIPNYFSRWRNVANSMTTSGMSVSQIVTPYIITFLQEEYGYKGATLIIGAIILNGCAASLVLHPVEWHRRRVYKPLKNTSSSISTTTINNSDIQSSYNSDETFYNSSSSISTTTNSYNTSDIQTSYNGDTQNYNSDETFYNSSSSNPTATNNSDMQTSYNGDTQSYNSDAAYNIDSDTQTYNRNESNTTSFKNKNHNTTTTTTTTTHEASATPTPTPTTPRQKQKKQQNKSEGNTLVRVFKEIRDTFQYIKSLRVLLVSCQLSMLFASLFNFFAFVPFAMLEEGFTQRDASFCITVAGMCNLMFRLAMAFLACYPQARVRYVYIFGSLLSATSVICFSFSSTLVFKVFTSAVCGVGYGMTGALYNLVIVEELGMDMLFTTLSISSLLLGFLYAVMGPVAGLLRDLTGNYTSSMCFCGGSLIASSVLGLCSTKVLSYQQSHNKYQKFNSHTEYKHQQHQHQQGMKSKEEKKNEDKEKEGSLLLHSKNIHLKHPTYSSTNTVLP</sequence>
<feature type="transmembrane region" description="Helical" evidence="2">
    <location>
        <begin position="547"/>
        <end position="569"/>
    </location>
</feature>
<feature type="transmembrane region" description="Helical" evidence="2">
    <location>
        <begin position="118"/>
        <end position="142"/>
    </location>
</feature>
<evidence type="ECO:0000313" key="3">
    <source>
        <dbReference type="EMBL" id="KAK4299142.1"/>
    </source>
</evidence>
<dbReference type="GO" id="GO:0008028">
    <property type="term" value="F:monocarboxylic acid transmembrane transporter activity"/>
    <property type="evidence" value="ECO:0007669"/>
    <property type="project" value="TreeGrafter"/>
</dbReference>
<feature type="transmembrane region" description="Helical" evidence="2">
    <location>
        <begin position="95"/>
        <end position="111"/>
    </location>
</feature>
<feature type="compositionally biased region" description="Polar residues" evidence="1">
    <location>
        <begin position="261"/>
        <end position="280"/>
    </location>
</feature>
<feature type="transmembrane region" description="Helical" evidence="2">
    <location>
        <begin position="25"/>
        <end position="51"/>
    </location>
</feature>
<feature type="region of interest" description="Disordered" evidence="1">
    <location>
        <begin position="590"/>
        <end position="626"/>
    </location>
</feature>
<dbReference type="SUPFAM" id="SSF103473">
    <property type="entry name" value="MFS general substrate transporter"/>
    <property type="match status" value="1"/>
</dbReference>
<feature type="transmembrane region" description="Helical" evidence="2">
    <location>
        <begin position="487"/>
        <end position="509"/>
    </location>
</feature>
<dbReference type="AlphaFoldDB" id="A0AAE1P1F5"/>
<keyword evidence="2" id="KW-0812">Transmembrane</keyword>
<name>A0AAE1P1F5_9EUCA</name>
<feature type="transmembrane region" description="Helical" evidence="2">
    <location>
        <begin position="63"/>
        <end position="83"/>
    </location>
</feature>
<feature type="transmembrane region" description="Helical" evidence="2">
    <location>
        <begin position="516"/>
        <end position="535"/>
    </location>
</feature>
<reference evidence="3" key="1">
    <citation type="submission" date="2023-11" db="EMBL/GenBank/DDBJ databases">
        <title>Genome assemblies of two species of porcelain crab, Petrolisthes cinctipes and Petrolisthes manimaculis (Anomura: Porcellanidae).</title>
        <authorList>
            <person name="Angst P."/>
        </authorList>
    </citation>
    <scope>NUCLEOTIDE SEQUENCE</scope>
    <source>
        <strain evidence="3">PB745_02</strain>
        <tissue evidence="3">Gill</tissue>
    </source>
</reference>
<protein>
    <submittedName>
        <fullName evidence="3">Uncharacterized protein</fullName>
    </submittedName>
</protein>
<dbReference type="InterPro" id="IPR011701">
    <property type="entry name" value="MFS"/>
</dbReference>
<feature type="compositionally biased region" description="Basic and acidic residues" evidence="1">
    <location>
        <begin position="604"/>
        <end position="618"/>
    </location>
</feature>
<gene>
    <name evidence="3" type="ORF">Pmani_028560</name>
</gene>
<dbReference type="EMBL" id="JAWZYT010003293">
    <property type="protein sequence ID" value="KAK4299142.1"/>
    <property type="molecule type" value="Genomic_DNA"/>
</dbReference>
<dbReference type="Proteomes" id="UP001292094">
    <property type="component" value="Unassembled WGS sequence"/>
</dbReference>
<comment type="caution">
    <text evidence="3">The sequence shown here is derived from an EMBL/GenBank/DDBJ whole genome shotgun (WGS) entry which is preliminary data.</text>
</comment>
<feature type="compositionally biased region" description="Low complexity" evidence="1">
    <location>
        <begin position="327"/>
        <end position="353"/>
    </location>
</feature>
<evidence type="ECO:0000313" key="4">
    <source>
        <dbReference type="Proteomes" id="UP001292094"/>
    </source>
</evidence>